<evidence type="ECO:0000313" key="5">
    <source>
        <dbReference type="EMBL" id="OGZ01539.1"/>
    </source>
</evidence>
<dbReference type="GO" id="GO:0043023">
    <property type="term" value="F:ribosomal large subunit binding"/>
    <property type="evidence" value="ECO:0007669"/>
    <property type="project" value="TreeGrafter"/>
</dbReference>
<protein>
    <submittedName>
        <fullName evidence="5">Ribosome recycling factor</fullName>
    </submittedName>
</protein>
<comment type="similarity">
    <text evidence="1">Belongs to the RRF family.</text>
</comment>
<evidence type="ECO:0000256" key="3">
    <source>
        <dbReference type="SAM" id="MobiDB-lite"/>
    </source>
</evidence>
<dbReference type="Pfam" id="PF01765">
    <property type="entry name" value="RRF"/>
    <property type="match status" value="1"/>
</dbReference>
<dbReference type="PANTHER" id="PTHR20982:SF3">
    <property type="entry name" value="MITOCHONDRIAL RIBOSOME RECYCLING FACTOR PSEUDO 1"/>
    <property type="match status" value="1"/>
</dbReference>
<dbReference type="Gene3D" id="1.10.132.20">
    <property type="entry name" value="Ribosome-recycling factor"/>
    <property type="match status" value="1"/>
</dbReference>
<dbReference type="GO" id="GO:0006412">
    <property type="term" value="P:translation"/>
    <property type="evidence" value="ECO:0007669"/>
    <property type="project" value="UniProtKB-KW"/>
</dbReference>
<dbReference type="Proteomes" id="UP000178348">
    <property type="component" value="Unassembled WGS sequence"/>
</dbReference>
<evidence type="ECO:0000256" key="1">
    <source>
        <dbReference type="ARBA" id="ARBA00005912"/>
    </source>
</evidence>
<feature type="compositionally biased region" description="Basic and acidic residues" evidence="3">
    <location>
        <begin position="141"/>
        <end position="159"/>
    </location>
</feature>
<dbReference type="SUPFAM" id="SSF55194">
    <property type="entry name" value="Ribosome recycling factor, RRF"/>
    <property type="match status" value="1"/>
</dbReference>
<dbReference type="NCBIfam" id="TIGR00496">
    <property type="entry name" value="frr"/>
    <property type="match status" value="1"/>
</dbReference>
<dbReference type="PANTHER" id="PTHR20982">
    <property type="entry name" value="RIBOSOME RECYCLING FACTOR"/>
    <property type="match status" value="1"/>
</dbReference>
<feature type="domain" description="Ribosome recycling factor" evidence="4">
    <location>
        <begin position="20"/>
        <end position="181"/>
    </location>
</feature>
<dbReference type="FunFam" id="3.30.1360.40:FF:000001">
    <property type="entry name" value="Ribosome-recycling factor"/>
    <property type="match status" value="1"/>
</dbReference>
<dbReference type="InterPro" id="IPR002661">
    <property type="entry name" value="Ribosome_recyc_fac"/>
</dbReference>
<gene>
    <name evidence="5" type="ORF">A2946_03665</name>
</gene>
<proteinExistence type="inferred from homology"/>
<comment type="caution">
    <text evidence="5">The sequence shown here is derived from an EMBL/GenBank/DDBJ whole genome shotgun (WGS) entry which is preliminary data.</text>
</comment>
<name>A0A1G2CJL1_9BACT</name>
<feature type="region of interest" description="Disordered" evidence="3">
    <location>
        <begin position="141"/>
        <end position="183"/>
    </location>
</feature>
<sequence length="183" mass="20414">MEPTLKELESSLRSAVQKFSDELQGVRSNRPSVQLIEDVRVECYGEQMTVQQLGSLSIAPPRTIEINVWDKTAISAIMKAIQDTKAGVSVSNDGNTVRVSLPALTEERREEFTKLTKKMAETARIQIRGLRDDANKKIKAAQDAKTISEDQAFKQKEQAQKQVEGANEKIEKSLQGKIAELNE</sequence>
<dbReference type="AlphaFoldDB" id="A0A1G2CJL1"/>
<keyword evidence="2" id="KW-0648">Protein biosynthesis</keyword>
<evidence type="ECO:0000259" key="4">
    <source>
        <dbReference type="Pfam" id="PF01765"/>
    </source>
</evidence>
<reference evidence="5 6" key="1">
    <citation type="journal article" date="2016" name="Nat. Commun.">
        <title>Thousands of microbial genomes shed light on interconnected biogeochemical processes in an aquifer system.</title>
        <authorList>
            <person name="Anantharaman K."/>
            <person name="Brown C.T."/>
            <person name="Hug L.A."/>
            <person name="Sharon I."/>
            <person name="Castelle C.J."/>
            <person name="Probst A.J."/>
            <person name="Thomas B.C."/>
            <person name="Singh A."/>
            <person name="Wilkins M.J."/>
            <person name="Karaoz U."/>
            <person name="Brodie E.L."/>
            <person name="Williams K.H."/>
            <person name="Hubbard S.S."/>
            <person name="Banfield J.F."/>
        </authorList>
    </citation>
    <scope>NUCLEOTIDE SEQUENCE [LARGE SCALE GENOMIC DNA]</scope>
</reference>
<dbReference type="Gene3D" id="3.30.1360.40">
    <property type="match status" value="1"/>
</dbReference>
<dbReference type="EMBL" id="MHLB01000035">
    <property type="protein sequence ID" value="OGZ01539.1"/>
    <property type="molecule type" value="Genomic_DNA"/>
</dbReference>
<organism evidence="5 6">
    <name type="scientific">Candidatus Liptonbacteria bacterium RIFCSPLOWO2_01_FULL_53_13</name>
    <dbReference type="NCBI Taxonomy" id="1798651"/>
    <lineage>
        <taxon>Bacteria</taxon>
        <taxon>Candidatus Liptoniibacteriota</taxon>
    </lineage>
</organism>
<accession>A0A1G2CJL1</accession>
<dbReference type="InterPro" id="IPR023584">
    <property type="entry name" value="Ribosome_recyc_fac_dom"/>
</dbReference>
<evidence type="ECO:0000256" key="2">
    <source>
        <dbReference type="ARBA" id="ARBA00022917"/>
    </source>
</evidence>
<evidence type="ECO:0000313" key="6">
    <source>
        <dbReference type="Proteomes" id="UP000178348"/>
    </source>
</evidence>
<dbReference type="InterPro" id="IPR036191">
    <property type="entry name" value="RRF_sf"/>
</dbReference>